<protein>
    <submittedName>
        <fullName evidence="5">Zf-HC2 domain-containing protein</fullName>
    </submittedName>
</protein>
<evidence type="ECO:0000256" key="1">
    <source>
        <dbReference type="ARBA" id="ARBA00023015"/>
    </source>
</evidence>
<evidence type="ECO:0000313" key="5">
    <source>
        <dbReference type="EMBL" id="MCO1657465.1"/>
    </source>
</evidence>
<gene>
    <name evidence="5" type="ORF">KDL28_20620</name>
</gene>
<sequence length="231" mass="24040">MTDRHVAGDLGVYLAGALEAREGWAVESHLAACGWCSNELRELREVTALLDGMPPEVLLDGPPDGSDLLLRRTVRQIRRESRRGRRVLGAAAAVLVGAAGVAGGFAYGQQTNPSVVAVQQQPPASTAPVEAPVDALVAKAADARTGAEAEVTVTPSAGYVRVSATVEGVPPGERCRMMVVTKDGDRQMAFAWITGEGNGEPLTGSALVAPDDVASIDVESEDGRTFVSVPL</sequence>
<dbReference type="Proteomes" id="UP001165283">
    <property type="component" value="Unassembled WGS sequence"/>
</dbReference>
<dbReference type="InterPro" id="IPR041916">
    <property type="entry name" value="Anti_sigma_zinc_sf"/>
</dbReference>
<name>A0ABT1A398_9PSEU</name>
<organism evidence="5 6">
    <name type="scientific">Pseudonocardia humida</name>
    <dbReference type="NCBI Taxonomy" id="2800819"/>
    <lineage>
        <taxon>Bacteria</taxon>
        <taxon>Bacillati</taxon>
        <taxon>Actinomycetota</taxon>
        <taxon>Actinomycetes</taxon>
        <taxon>Pseudonocardiales</taxon>
        <taxon>Pseudonocardiaceae</taxon>
        <taxon>Pseudonocardia</taxon>
    </lineage>
</organism>
<feature type="transmembrane region" description="Helical" evidence="3">
    <location>
        <begin position="87"/>
        <end position="107"/>
    </location>
</feature>
<proteinExistence type="predicted"/>
<dbReference type="EMBL" id="JAGSOV010000041">
    <property type="protein sequence ID" value="MCO1657465.1"/>
    <property type="molecule type" value="Genomic_DNA"/>
</dbReference>
<dbReference type="RefSeq" id="WP_252441110.1">
    <property type="nucleotide sequence ID" value="NZ_JAGSOV010000041.1"/>
</dbReference>
<reference evidence="5" key="1">
    <citation type="submission" date="2021-04" db="EMBL/GenBank/DDBJ databases">
        <title>Pseudonocardia sp. nov., isolated from sandy soil of mangrove forest.</title>
        <authorList>
            <person name="Zan Z."/>
            <person name="Huang R."/>
            <person name="Liu W."/>
        </authorList>
    </citation>
    <scope>NUCLEOTIDE SEQUENCE</scope>
    <source>
        <strain evidence="5">S2-4</strain>
    </source>
</reference>
<evidence type="ECO:0000256" key="3">
    <source>
        <dbReference type="SAM" id="Phobius"/>
    </source>
</evidence>
<dbReference type="Pfam" id="PF13490">
    <property type="entry name" value="zf-HC2"/>
    <property type="match status" value="1"/>
</dbReference>
<accession>A0ABT1A398</accession>
<keyword evidence="3" id="KW-0472">Membrane</keyword>
<keyword evidence="3" id="KW-0812">Transmembrane</keyword>
<keyword evidence="2" id="KW-0804">Transcription</keyword>
<dbReference type="Gene3D" id="1.10.10.1320">
    <property type="entry name" value="Anti-sigma factor, zinc-finger domain"/>
    <property type="match status" value="1"/>
</dbReference>
<evidence type="ECO:0000256" key="2">
    <source>
        <dbReference type="ARBA" id="ARBA00023163"/>
    </source>
</evidence>
<keyword evidence="6" id="KW-1185">Reference proteome</keyword>
<feature type="domain" description="Putative zinc-finger" evidence="4">
    <location>
        <begin position="9"/>
        <end position="36"/>
    </location>
</feature>
<evidence type="ECO:0000259" key="4">
    <source>
        <dbReference type="Pfam" id="PF13490"/>
    </source>
</evidence>
<keyword evidence="1" id="KW-0805">Transcription regulation</keyword>
<dbReference type="InterPro" id="IPR027383">
    <property type="entry name" value="Znf_put"/>
</dbReference>
<comment type="caution">
    <text evidence="5">The sequence shown here is derived from an EMBL/GenBank/DDBJ whole genome shotgun (WGS) entry which is preliminary data.</text>
</comment>
<evidence type="ECO:0000313" key="6">
    <source>
        <dbReference type="Proteomes" id="UP001165283"/>
    </source>
</evidence>
<keyword evidence="3" id="KW-1133">Transmembrane helix</keyword>